<reference evidence="2 3" key="2">
    <citation type="journal article" date="2015" name="Eukaryot. Cell">
        <title>Asexual propagation of a virulent clone complex in a human and feline outbreak of sporotrichosis.</title>
        <authorList>
            <person name="Teixeira Mde M."/>
            <person name="Rodrigues A.M."/>
            <person name="Tsui C.K."/>
            <person name="de Almeida L.G."/>
            <person name="Van Diepeningen A.D."/>
            <person name="van den Ende B.G."/>
            <person name="Fernandes G.F."/>
            <person name="Kano R."/>
            <person name="Hamelin R.C."/>
            <person name="Lopes-Bezerra L.M."/>
            <person name="Vasconcelos A.T."/>
            <person name="de Hoog S."/>
            <person name="de Camargo Z.P."/>
            <person name="Felipe M.S."/>
        </authorList>
    </citation>
    <scope>NUCLEOTIDE SEQUENCE [LARGE SCALE GENOMIC DNA]</scope>
    <source>
        <strain evidence="2 3">1099-18</strain>
    </source>
</reference>
<protein>
    <submittedName>
        <fullName evidence="2">Uncharacterized protein</fullName>
    </submittedName>
</protein>
<comment type="caution">
    <text evidence="2">The sequence shown here is derived from an EMBL/GenBank/DDBJ whole genome shotgun (WGS) entry which is preliminary data.</text>
</comment>
<dbReference type="EMBL" id="AXCR01000010">
    <property type="protein sequence ID" value="KJR83345.1"/>
    <property type="molecule type" value="Genomic_DNA"/>
</dbReference>
<reference evidence="2 3" key="1">
    <citation type="journal article" date="2014" name="BMC Genomics">
        <title>Comparative genomics of the major fungal agents of human and animal Sporotrichosis: Sporothrix schenckii and Sporothrix brasiliensis.</title>
        <authorList>
            <person name="Teixeira M.M."/>
            <person name="de Almeida L.G."/>
            <person name="Kubitschek-Barreira P."/>
            <person name="Alves F.L."/>
            <person name="Kioshima E.S."/>
            <person name="Abadio A.K."/>
            <person name="Fernandes L."/>
            <person name="Derengowski L.S."/>
            <person name="Ferreira K.S."/>
            <person name="Souza R.C."/>
            <person name="Ruiz J.C."/>
            <person name="de Andrade N.C."/>
            <person name="Paes H.C."/>
            <person name="Nicola A.M."/>
            <person name="Albuquerque P."/>
            <person name="Gerber A.L."/>
            <person name="Martins V.P."/>
            <person name="Peconick L.D."/>
            <person name="Neto A.V."/>
            <person name="Chaucanez C.B."/>
            <person name="Silva P.A."/>
            <person name="Cunha O.L."/>
            <person name="de Oliveira F.F."/>
            <person name="dos Santos T.C."/>
            <person name="Barros A.L."/>
            <person name="Soares M.A."/>
            <person name="de Oliveira L.M."/>
            <person name="Marini M.M."/>
            <person name="Villalobos-Duno H."/>
            <person name="Cunha M.M."/>
            <person name="de Hoog S."/>
            <person name="da Silveira J.F."/>
            <person name="Henrissat B."/>
            <person name="Nino-Vega G.A."/>
            <person name="Cisalpino P.S."/>
            <person name="Mora-Montes H.M."/>
            <person name="Almeida S.R."/>
            <person name="Stajich J.E."/>
            <person name="Lopes-Bezerra L.M."/>
            <person name="Vasconcelos A.T."/>
            <person name="Felipe M.S."/>
        </authorList>
    </citation>
    <scope>NUCLEOTIDE SEQUENCE [LARGE SCALE GENOMIC DNA]</scope>
    <source>
        <strain evidence="2 3">1099-18</strain>
    </source>
</reference>
<dbReference type="AlphaFoldDB" id="A0A0F2M3J4"/>
<evidence type="ECO:0000313" key="3">
    <source>
        <dbReference type="Proteomes" id="UP000033710"/>
    </source>
</evidence>
<gene>
    <name evidence="2" type="ORF">SPSK_04696</name>
</gene>
<dbReference type="GeneID" id="27666771"/>
<name>A0A0F2M3J4_SPOSC</name>
<dbReference type="RefSeq" id="XP_016586021.1">
    <property type="nucleotide sequence ID" value="XM_016731494.1"/>
</dbReference>
<sequence>MPPSTPGRPAVGSLHGSPTPPYTSQVTVSEAGQRARARPAVLRGRRRAPDRRDPRYVKTKRPVKRDTQTHLQVVVSVGREMQTSAAVVRSQVTTTIDVLSWEPASTAEL</sequence>
<organism evidence="2 3">
    <name type="scientific">Sporothrix schenckii 1099-18</name>
    <dbReference type="NCBI Taxonomy" id="1397361"/>
    <lineage>
        <taxon>Eukaryota</taxon>
        <taxon>Fungi</taxon>
        <taxon>Dikarya</taxon>
        <taxon>Ascomycota</taxon>
        <taxon>Pezizomycotina</taxon>
        <taxon>Sordariomycetes</taxon>
        <taxon>Sordariomycetidae</taxon>
        <taxon>Ophiostomatales</taxon>
        <taxon>Ophiostomataceae</taxon>
        <taxon>Sporothrix</taxon>
    </lineage>
</organism>
<accession>A0A0F2M3J4</accession>
<feature type="region of interest" description="Disordered" evidence="1">
    <location>
        <begin position="1"/>
        <end position="54"/>
    </location>
</feature>
<proteinExistence type="predicted"/>
<dbReference type="Proteomes" id="UP000033710">
    <property type="component" value="Unassembled WGS sequence"/>
</dbReference>
<dbReference type="VEuPathDB" id="FungiDB:SPSK_04696"/>
<evidence type="ECO:0000256" key="1">
    <source>
        <dbReference type="SAM" id="MobiDB-lite"/>
    </source>
</evidence>
<dbReference type="KEGG" id="ssck:SPSK_04696"/>
<evidence type="ECO:0000313" key="2">
    <source>
        <dbReference type="EMBL" id="KJR83345.1"/>
    </source>
</evidence>